<evidence type="ECO:0000313" key="2">
    <source>
        <dbReference type="Proteomes" id="UP001276902"/>
    </source>
</evidence>
<accession>A0AB35UR86</accession>
<proteinExistence type="predicted"/>
<comment type="caution">
    <text evidence="1">The sequence shown here is derived from an EMBL/GenBank/DDBJ whole genome shotgun (WGS) entry which is preliminary data.</text>
</comment>
<name>A0AB35UR86_9FIRM</name>
<organism evidence="1 2">
    <name type="scientific">Dielma fastidiosa</name>
    <dbReference type="NCBI Taxonomy" id="1034346"/>
    <lineage>
        <taxon>Bacteria</taxon>
        <taxon>Bacillati</taxon>
        <taxon>Bacillota</taxon>
        <taxon>Erysipelotrichia</taxon>
        <taxon>Erysipelotrichales</taxon>
        <taxon>Erysipelotrichaceae</taxon>
        <taxon>Dielma</taxon>
    </lineage>
</organism>
<dbReference type="RefSeq" id="WP_060692225.1">
    <property type="nucleotide sequence ID" value="NZ_BAABZA010000010.1"/>
</dbReference>
<sequence>MDLTENEIKQNKYIRGRILRCLVNGNNYCLYARQIINPLLDDATIMTPDISKYITYLHDAGYIEFVDKKVNAYTAYGNDALIKMTRKGVDLVEGTIEDPGVDI</sequence>
<dbReference type="AlphaFoldDB" id="A0AB35UR86"/>
<protein>
    <submittedName>
        <fullName evidence="1">Uncharacterized protein</fullName>
    </submittedName>
</protein>
<evidence type="ECO:0000313" key="1">
    <source>
        <dbReference type="EMBL" id="MDY5168589.1"/>
    </source>
</evidence>
<dbReference type="Proteomes" id="UP001276902">
    <property type="component" value="Unassembled WGS sequence"/>
</dbReference>
<dbReference type="EMBL" id="JALDAW010000016">
    <property type="protein sequence ID" value="MDY5168589.1"/>
    <property type="molecule type" value="Genomic_DNA"/>
</dbReference>
<reference evidence="1" key="1">
    <citation type="submission" date="2022-03" db="EMBL/GenBank/DDBJ databases">
        <title>First case of bacteraemia caused by Dielma fastidiosa in a patient hospitalised with diverticulitis.</title>
        <authorList>
            <person name="Forman-Ankjaer B."/>
            <person name="Hvid-Jensen F."/>
            <person name="Kobel C.M."/>
            <person name="Greve T."/>
        </authorList>
    </citation>
    <scope>NUCLEOTIDE SEQUENCE</scope>
    <source>
        <strain evidence="1">AUH_DF_2021</strain>
    </source>
</reference>
<gene>
    <name evidence="1" type="ORF">MQE39_10730</name>
</gene>